<name>A0A6J6ALD3_9ZZZZ</name>
<gene>
    <name evidence="2" type="ORF">UFOPK4201_00650</name>
</gene>
<reference evidence="2" key="1">
    <citation type="submission" date="2020-05" db="EMBL/GenBank/DDBJ databases">
        <authorList>
            <person name="Chiriac C."/>
            <person name="Salcher M."/>
            <person name="Ghai R."/>
            <person name="Kavagutti S V."/>
        </authorList>
    </citation>
    <scope>NUCLEOTIDE SEQUENCE</scope>
</reference>
<feature type="compositionally biased region" description="Acidic residues" evidence="1">
    <location>
        <begin position="80"/>
        <end position="90"/>
    </location>
</feature>
<evidence type="ECO:0000313" key="2">
    <source>
        <dbReference type="EMBL" id="CAB4371152.1"/>
    </source>
</evidence>
<proteinExistence type="predicted"/>
<evidence type="ECO:0000256" key="1">
    <source>
        <dbReference type="SAM" id="MobiDB-lite"/>
    </source>
</evidence>
<organism evidence="2">
    <name type="scientific">freshwater metagenome</name>
    <dbReference type="NCBI Taxonomy" id="449393"/>
    <lineage>
        <taxon>unclassified sequences</taxon>
        <taxon>metagenomes</taxon>
        <taxon>ecological metagenomes</taxon>
    </lineage>
</organism>
<dbReference type="EMBL" id="CAEUNJ010000020">
    <property type="protein sequence ID" value="CAB4371152.1"/>
    <property type="molecule type" value="Genomic_DNA"/>
</dbReference>
<accession>A0A6J6ALD3</accession>
<protein>
    <submittedName>
        <fullName evidence="2">Unannotated protein</fullName>
    </submittedName>
</protein>
<feature type="region of interest" description="Disordered" evidence="1">
    <location>
        <begin position="66"/>
        <end position="90"/>
    </location>
</feature>
<sequence>MAIAVLVIVLGLIVGVVIELTLSKRRGGGPTERIAINSETLLPSTPRAAEPRIIEDGEGFRVIGPVDYDDGAVAPRESDDGLDEPDAPRS</sequence>
<dbReference type="AlphaFoldDB" id="A0A6J6ALD3"/>